<evidence type="ECO:0000313" key="2">
    <source>
        <dbReference type="WBParaSite" id="SPAL_0000618650.1"/>
    </source>
</evidence>
<organism evidence="1 2">
    <name type="scientific">Strongyloides papillosus</name>
    <name type="common">Intestinal threadworm</name>
    <dbReference type="NCBI Taxonomy" id="174720"/>
    <lineage>
        <taxon>Eukaryota</taxon>
        <taxon>Metazoa</taxon>
        <taxon>Ecdysozoa</taxon>
        <taxon>Nematoda</taxon>
        <taxon>Chromadorea</taxon>
        <taxon>Rhabditida</taxon>
        <taxon>Tylenchina</taxon>
        <taxon>Panagrolaimomorpha</taxon>
        <taxon>Strongyloidoidea</taxon>
        <taxon>Strongyloididae</taxon>
        <taxon>Strongyloides</taxon>
    </lineage>
</organism>
<dbReference type="Proteomes" id="UP000046392">
    <property type="component" value="Unplaced"/>
</dbReference>
<dbReference type="WBParaSite" id="SPAL_0000618650.1">
    <property type="protein sequence ID" value="SPAL_0000618650.1"/>
    <property type="gene ID" value="SPAL_0000618650"/>
</dbReference>
<dbReference type="AlphaFoldDB" id="A0A0N5BJR6"/>
<name>A0A0N5BJR6_STREA</name>
<protein>
    <submittedName>
        <fullName evidence="2">Peptidoglycan-binding protein</fullName>
    </submittedName>
</protein>
<evidence type="ECO:0000313" key="1">
    <source>
        <dbReference type="Proteomes" id="UP000046392"/>
    </source>
</evidence>
<proteinExistence type="predicted"/>
<reference evidence="2" key="1">
    <citation type="submission" date="2017-02" db="UniProtKB">
        <authorList>
            <consortium name="WormBaseParasite"/>
        </authorList>
    </citation>
    <scope>IDENTIFICATION</scope>
</reference>
<accession>A0A0N5BJR6</accession>
<keyword evidence="1" id="KW-1185">Reference proteome</keyword>
<sequence length="191" mass="21760">MRSPVTKFNIVAYYREVVTLSLFVNYGYRYKYNKIFLTPSRVVIKIWSVLDSKIQLLGGSCVVWGESMPSEEVVDSQIVSVLNQLEKGNQIPGKERFTEQEKEFVILQARGVYTDKPEKLAQNNGKKFESKDGGDIKPFLEELDTAFMLDGVTDRNTKVNVLKFMTDGHGHLSIISDNIISDTFISDKTYQ</sequence>